<name>A0A5R9FZ82_9ACTN</name>
<reference evidence="10 11" key="1">
    <citation type="submission" date="2019-05" db="EMBL/GenBank/DDBJ databases">
        <title>Streptomyces sp. NEAU-C151, a novel actinomycete isolated from soil.</title>
        <authorList>
            <person name="Han L."/>
            <person name="Jiang H."/>
        </authorList>
    </citation>
    <scope>NUCLEOTIDE SEQUENCE [LARGE SCALE GENOMIC DNA]</scope>
    <source>
        <strain evidence="10 11">NEAU-C151</strain>
    </source>
</reference>
<dbReference type="PANTHER" id="PTHR43744:SF12">
    <property type="entry name" value="ABC TRANSPORTER PERMEASE PROTEIN MG189-RELATED"/>
    <property type="match status" value="1"/>
</dbReference>
<feature type="transmembrane region" description="Helical" evidence="7">
    <location>
        <begin position="25"/>
        <end position="44"/>
    </location>
</feature>
<keyword evidence="11" id="KW-1185">Reference proteome</keyword>
<feature type="transmembrane region" description="Helical" evidence="7">
    <location>
        <begin position="121"/>
        <end position="142"/>
    </location>
</feature>
<evidence type="ECO:0000256" key="2">
    <source>
        <dbReference type="ARBA" id="ARBA00022448"/>
    </source>
</evidence>
<comment type="caution">
    <text evidence="10">The sequence shown here is derived from an EMBL/GenBank/DDBJ whole genome shotgun (WGS) entry which is preliminary data.</text>
</comment>
<feature type="transmembrane region" description="Helical" evidence="7">
    <location>
        <begin position="148"/>
        <end position="170"/>
    </location>
</feature>
<dbReference type="GO" id="GO:0055085">
    <property type="term" value="P:transmembrane transport"/>
    <property type="evidence" value="ECO:0007669"/>
    <property type="project" value="InterPro"/>
</dbReference>
<dbReference type="SUPFAM" id="SSF161098">
    <property type="entry name" value="MetI-like"/>
    <property type="match status" value="1"/>
</dbReference>
<feature type="domain" description="ABC transmembrane type-1" evidence="9">
    <location>
        <begin position="86"/>
        <end position="276"/>
    </location>
</feature>
<proteinExistence type="inferred from homology"/>
<evidence type="ECO:0000256" key="6">
    <source>
        <dbReference type="ARBA" id="ARBA00023136"/>
    </source>
</evidence>
<comment type="similarity">
    <text evidence="7">Belongs to the binding-protein-dependent transport system permease family.</text>
</comment>
<dbReference type="EMBL" id="VBZC01000001">
    <property type="protein sequence ID" value="TLS48079.1"/>
    <property type="molecule type" value="Genomic_DNA"/>
</dbReference>
<sequence length="291" mass="31341">MALALRPAPRPRPHTERSGGRRPGALVYATLVGVMAASLFPLYYSFVLPTRDNSAIGDSALTLTPGGNLFHNIQRVYDTVDFWLALRNSMIISSTVTVCCVFLASLAGFAFAKLPFRGRNALFVTVVITAMLPTQLGMIPLYMLMGELGWIATLKAVIVPALVSAFAVFWMRQACDEAVPYELVEAARVDGCSTLGIFWHVALPAIRPQAAVLAMFIFMATWNDFMWPLIVLDPSVTPTVQTALSSLASGYALDYTLILSGAAIGVLPLLVVFLLLSKQIVAGVMQGAVKG</sequence>
<comment type="subcellular location">
    <subcellularLocation>
        <location evidence="1 7">Cell membrane</location>
        <topology evidence="1 7">Multi-pass membrane protein</topology>
    </subcellularLocation>
</comment>
<evidence type="ECO:0000256" key="7">
    <source>
        <dbReference type="RuleBase" id="RU363032"/>
    </source>
</evidence>
<dbReference type="InterPro" id="IPR035906">
    <property type="entry name" value="MetI-like_sf"/>
</dbReference>
<dbReference type="Gene3D" id="1.10.3720.10">
    <property type="entry name" value="MetI-like"/>
    <property type="match status" value="1"/>
</dbReference>
<evidence type="ECO:0000313" key="10">
    <source>
        <dbReference type="EMBL" id="TLS48079.1"/>
    </source>
</evidence>
<keyword evidence="6 7" id="KW-0472">Membrane</keyword>
<keyword evidence="2 7" id="KW-0813">Transport</keyword>
<evidence type="ECO:0000259" key="9">
    <source>
        <dbReference type="PROSITE" id="PS50928"/>
    </source>
</evidence>
<protein>
    <submittedName>
        <fullName evidence="10">Carbohydrate ABC transporter permease</fullName>
    </submittedName>
</protein>
<evidence type="ECO:0000313" key="11">
    <source>
        <dbReference type="Proteomes" id="UP000305906"/>
    </source>
</evidence>
<keyword evidence="4 7" id="KW-0812">Transmembrane</keyword>
<dbReference type="PANTHER" id="PTHR43744">
    <property type="entry name" value="ABC TRANSPORTER PERMEASE PROTEIN MG189-RELATED-RELATED"/>
    <property type="match status" value="1"/>
</dbReference>
<keyword evidence="3" id="KW-1003">Cell membrane</keyword>
<organism evidence="10 11">
    <name type="scientific">Streptomyces montanus</name>
    <dbReference type="NCBI Taxonomy" id="2580423"/>
    <lineage>
        <taxon>Bacteria</taxon>
        <taxon>Bacillati</taxon>
        <taxon>Actinomycetota</taxon>
        <taxon>Actinomycetes</taxon>
        <taxon>Kitasatosporales</taxon>
        <taxon>Streptomycetaceae</taxon>
        <taxon>Streptomyces</taxon>
    </lineage>
</organism>
<accession>A0A5R9FZ82</accession>
<dbReference type="CDD" id="cd06261">
    <property type="entry name" value="TM_PBP2"/>
    <property type="match status" value="1"/>
</dbReference>
<dbReference type="InterPro" id="IPR000515">
    <property type="entry name" value="MetI-like"/>
</dbReference>
<evidence type="ECO:0000256" key="4">
    <source>
        <dbReference type="ARBA" id="ARBA00022692"/>
    </source>
</evidence>
<feature type="region of interest" description="Disordered" evidence="8">
    <location>
        <begin position="1"/>
        <end position="21"/>
    </location>
</feature>
<dbReference type="PROSITE" id="PS50928">
    <property type="entry name" value="ABC_TM1"/>
    <property type="match status" value="1"/>
</dbReference>
<feature type="transmembrane region" description="Helical" evidence="7">
    <location>
        <begin position="90"/>
        <end position="112"/>
    </location>
</feature>
<gene>
    <name evidence="10" type="ORF">FE633_00935</name>
</gene>
<evidence type="ECO:0000256" key="1">
    <source>
        <dbReference type="ARBA" id="ARBA00004651"/>
    </source>
</evidence>
<dbReference type="Proteomes" id="UP000305906">
    <property type="component" value="Unassembled WGS sequence"/>
</dbReference>
<dbReference type="GO" id="GO:0005886">
    <property type="term" value="C:plasma membrane"/>
    <property type="evidence" value="ECO:0007669"/>
    <property type="project" value="UniProtKB-SubCell"/>
</dbReference>
<keyword evidence="5 7" id="KW-1133">Transmembrane helix</keyword>
<feature type="transmembrane region" description="Helical" evidence="7">
    <location>
        <begin position="252"/>
        <end position="276"/>
    </location>
</feature>
<dbReference type="AlphaFoldDB" id="A0A5R9FZ82"/>
<evidence type="ECO:0000256" key="8">
    <source>
        <dbReference type="SAM" id="MobiDB-lite"/>
    </source>
</evidence>
<dbReference type="Pfam" id="PF00528">
    <property type="entry name" value="BPD_transp_1"/>
    <property type="match status" value="1"/>
</dbReference>
<dbReference type="RefSeq" id="WP_138043050.1">
    <property type="nucleotide sequence ID" value="NZ_VBZC01000001.1"/>
</dbReference>
<evidence type="ECO:0000256" key="3">
    <source>
        <dbReference type="ARBA" id="ARBA00022475"/>
    </source>
</evidence>
<evidence type="ECO:0000256" key="5">
    <source>
        <dbReference type="ARBA" id="ARBA00022989"/>
    </source>
</evidence>